<reference evidence="3" key="1">
    <citation type="submission" date="2021-01" db="EMBL/GenBank/DDBJ databases">
        <title>YIM 132084 draft genome.</title>
        <authorList>
            <person name="An D."/>
        </authorList>
    </citation>
    <scope>NUCLEOTIDE SEQUENCE</scope>
    <source>
        <strain evidence="3">YIM 132084</strain>
    </source>
</reference>
<sequence length="229" mass="22961">MKRTTTMLAGLLTAGTLVLAGCGSDDPAPASSNSAPSSSSSSSEASSSAPSTSSSGSASSSSSSAAQTAGGDTTELDAQSAAWFETACDGLAPIAEIPDQVTTITSGASDTPEARQQALAQLGQILTQTGDGLVNTGDTLADTPPPTFENGEALAQSGVDAMRTIGTEFQRFGAEIPQIDVNDPAAAQQKFTEFGQTMEQAGSTITDFDVPATLRSAIGELPACEPIFG</sequence>
<accession>A0A939BZ78</accession>
<evidence type="ECO:0008006" key="5">
    <source>
        <dbReference type="Google" id="ProtNLM"/>
    </source>
</evidence>
<organism evidence="3 4">
    <name type="scientific">Nakamurella leprariae</name>
    <dbReference type="NCBI Taxonomy" id="2803911"/>
    <lineage>
        <taxon>Bacteria</taxon>
        <taxon>Bacillati</taxon>
        <taxon>Actinomycetota</taxon>
        <taxon>Actinomycetes</taxon>
        <taxon>Nakamurellales</taxon>
        <taxon>Nakamurellaceae</taxon>
        <taxon>Nakamurella</taxon>
    </lineage>
</organism>
<evidence type="ECO:0000256" key="2">
    <source>
        <dbReference type="SAM" id="SignalP"/>
    </source>
</evidence>
<feature type="compositionally biased region" description="Low complexity" evidence="1">
    <location>
        <begin position="19"/>
        <end position="66"/>
    </location>
</feature>
<dbReference type="PROSITE" id="PS51257">
    <property type="entry name" value="PROKAR_LIPOPROTEIN"/>
    <property type="match status" value="1"/>
</dbReference>
<evidence type="ECO:0000256" key="1">
    <source>
        <dbReference type="SAM" id="MobiDB-lite"/>
    </source>
</evidence>
<name>A0A939BZ78_9ACTN</name>
<keyword evidence="4" id="KW-1185">Reference proteome</keyword>
<dbReference type="RefSeq" id="WP_205260345.1">
    <property type="nucleotide sequence ID" value="NZ_JAERWK010000010.1"/>
</dbReference>
<dbReference type="AlphaFoldDB" id="A0A939BZ78"/>
<gene>
    <name evidence="3" type="ORF">JL106_08975</name>
</gene>
<feature type="region of interest" description="Disordered" evidence="1">
    <location>
        <begin position="19"/>
        <end position="74"/>
    </location>
</feature>
<dbReference type="Proteomes" id="UP000663792">
    <property type="component" value="Unassembled WGS sequence"/>
</dbReference>
<dbReference type="EMBL" id="JAERWK010000010">
    <property type="protein sequence ID" value="MBM9467411.1"/>
    <property type="molecule type" value="Genomic_DNA"/>
</dbReference>
<comment type="caution">
    <text evidence="3">The sequence shown here is derived from an EMBL/GenBank/DDBJ whole genome shotgun (WGS) entry which is preliminary data.</text>
</comment>
<proteinExistence type="predicted"/>
<keyword evidence="2" id="KW-0732">Signal</keyword>
<protein>
    <recommendedName>
        <fullName evidence="5">Lipoprotein</fullName>
    </recommendedName>
</protein>
<feature type="chain" id="PRO_5039105735" description="Lipoprotein" evidence="2">
    <location>
        <begin position="21"/>
        <end position="229"/>
    </location>
</feature>
<evidence type="ECO:0000313" key="3">
    <source>
        <dbReference type="EMBL" id="MBM9467411.1"/>
    </source>
</evidence>
<evidence type="ECO:0000313" key="4">
    <source>
        <dbReference type="Proteomes" id="UP000663792"/>
    </source>
</evidence>
<feature type="signal peptide" evidence="2">
    <location>
        <begin position="1"/>
        <end position="20"/>
    </location>
</feature>